<evidence type="ECO:0000256" key="1">
    <source>
        <dbReference type="ARBA" id="ARBA00022729"/>
    </source>
</evidence>
<evidence type="ECO:0000313" key="5">
    <source>
        <dbReference type="Proteomes" id="UP000094025"/>
    </source>
</evidence>
<feature type="domain" description="ABC transporter substrate-binding protein PnrA-like" evidence="3">
    <location>
        <begin position="45"/>
        <end position="334"/>
    </location>
</feature>
<dbReference type="Proteomes" id="UP000094025">
    <property type="component" value="Unassembled WGS sequence"/>
</dbReference>
<gene>
    <name evidence="4" type="ORF">AU381_12665</name>
</gene>
<comment type="caution">
    <text evidence="4">The sequence shown here is derived from an EMBL/GenBank/DDBJ whole genome shotgun (WGS) entry which is preliminary data.</text>
</comment>
<dbReference type="InterPro" id="IPR052910">
    <property type="entry name" value="ABC-Purine-Binding"/>
</dbReference>
<proteinExistence type="predicted"/>
<dbReference type="STRING" id="1472378.AU381_12665"/>
<organism evidence="4 5">
    <name type="scientific">Sinorhizobium glycinis</name>
    <dbReference type="NCBI Taxonomy" id="1472378"/>
    <lineage>
        <taxon>Bacteria</taxon>
        <taxon>Pseudomonadati</taxon>
        <taxon>Pseudomonadota</taxon>
        <taxon>Alphaproteobacteria</taxon>
        <taxon>Hyphomicrobiales</taxon>
        <taxon>Rhizobiaceae</taxon>
        <taxon>Sinorhizobium/Ensifer group</taxon>
        <taxon>Sinorhizobium</taxon>
    </lineage>
</organism>
<evidence type="ECO:0000256" key="2">
    <source>
        <dbReference type="SAM" id="SignalP"/>
    </source>
</evidence>
<dbReference type="Gene3D" id="3.40.50.2300">
    <property type="match status" value="2"/>
</dbReference>
<accession>A0A178XQW8</accession>
<sequence>MTKLLHASHAISRRAFLQSSAAGAAVASLAPGLLLSPAAAQSVLTVGFIYVGPKDDYGYNQAHAEGAAAIKALAGVTVVEEENVPEAIDVQKTMESMINLDGATLVFPTSFGYFDPHMLEMAKKYPDIQFRHCGGLWQEGKHPGNTGSYFGYIGQGQYLNGIAAGYATKSKKIGFVAAKPIPQVLQNINSFLLGARSVDPAITCQVIFTGEWSLAVKEAEATNALVDQGADVITCHVDSPKVVVETGADRGAFICGYHANQSPLAPEKYLTGAEWAWGNVYTDFVKKAQAGEKLGNFVRGGLKEGFVKMSPLGPAVAEEARKKFEATLAEIMAGGFSVFKGSIKDNKGKVVVAEGQSFAEDAIELESMDYLVEGVVGSTA</sequence>
<name>A0A178XQW8_9HYPH</name>
<feature type="signal peptide" evidence="2">
    <location>
        <begin position="1"/>
        <end position="24"/>
    </location>
</feature>
<keyword evidence="1 2" id="KW-0732">Signal</keyword>
<keyword evidence="5" id="KW-1185">Reference proteome</keyword>
<dbReference type="CDD" id="cd19963">
    <property type="entry name" value="PBP1_BMP-like"/>
    <property type="match status" value="1"/>
</dbReference>
<dbReference type="AlphaFoldDB" id="A0A178XQW8"/>
<reference evidence="4 5" key="1">
    <citation type="journal article" date="2016" name="Int. J. Syst. Evol. Microbiol.">
        <title>Ensifer glycinis sp. nov., an novel rhizobial species associated with Glycine spp.</title>
        <authorList>
            <person name="Yan H."/>
            <person name="Yan J."/>
            <person name="Sui X.H."/>
            <person name="Wang E.T."/>
            <person name="Chen W.X."/>
            <person name="Zhang X.X."/>
            <person name="Chen W.F."/>
        </authorList>
    </citation>
    <scope>NUCLEOTIDE SEQUENCE [LARGE SCALE GENOMIC DNA]</scope>
    <source>
        <strain evidence="4 5">CCBAU 23380</strain>
    </source>
</reference>
<dbReference type="GO" id="GO:0005886">
    <property type="term" value="C:plasma membrane"/>
    <property type="evidence" value="ECO:0007669"/>
    <property type="project" value="InterPro"/>
</dbReference>
<dbReference type="InterPro" id="IPR003760">
    <property type="entry name" value="PnrA-like"/>
</dbReference>
<evidence type="ECO:0000259" key="3">
    <source>
        <dbReference type="Pfam" id="PF02608"/>
    </source>
</evidence>
<dbReference type="PROSITE" id="PS51318">
    <property type="entry name" value="TAT"/>
    <property type="match status" value="1"/>
</dbReference>
<feature type="chain" id="PRO_5008097140" evidence="2">
    <location>
        <begin position="25"/>
        <end position="380"/>
    </location>
</feature>
<dbReference type="OrthoDB" id="9781639at2"/>
<evidence type="ECO:0000313" key="4">
    <source>
        <dbReference type="EMBL" id="OAP37641.1"/>
    </source>
</evidence>
<dbReference type="PANTHER" id="PTHR43208">
    <property type="entry name" value="ABC TRANSPORTER SUBSTRATE-BINDING PROTEIN"/>
    <property type="match status" value="1"/>
</dbReference>
<dbReference type="PANTHER" id="PTHR43208:SF1">
    <property type="entry name" value="ABC TRANSPORTER SUBSTRATE-BINDING PROTEIN"/>
    <property type="match status" value="1"/>
</dbReference>
<dbReference type="RefSeq" id="WP_064243182.1">
    <property type="nucleotide sequence ID" value="NZ_LPUX01000062.1"/>
</dbReference>
<dbReference type="InterPro" id="IPR006311">
    <property type="entry name" value="TAT_signal"/>
</dbReference>
<protein>
    <submittedName>
        <fullName evidence="4">ABC transporter substrate-binding protein</fullName>
    </submittedName>
</protein>
<dbReference type="Pfam" id="PF02608">
    <property type="entry name" value="Bmp"/>
    <property type="match status" value="1"/>
</dbReference>
<dbReference type="EMBL" id="LPUX01000062">
    <property type="protein sequence ID" value="OAP37641.1"/>
    <property type="molecule type" value="Genomic_DNA"/>
</dbReference>